<dbReference type="InterPro" id="IPR027417">
    <property type="entry name" value="P-loop_NTPase"/>
</dbReference>
<evidence type="ECO:0000256" key="9">
    <source>
        <dbReference type="ARBA" id="ARBA00022741"/>
    </source>
</evidence>
<dbReference type="Gene3D" id="3.40.50.300">
    <property type="entry name" value="P-loop containing nucleotide triphosphate hydrolases"/>
    <property type="match status" value="1"/>
</dbReference>
<evidence type="ECO:0000259" key="18">
    <source>
        <dbReference type="Pfam" id="PF02706"/>
    </source>
</evidence>
<comment type="similarity">
    <text evidence="2">Belongs to the CpsD/CapB family.</text>
</comment>
<feature type="transmembrane region" description="Helical" evidence="17">
    <location>
        <begin position="34"/>
        <end position="54"/>
    </location>
</feature>
<accession>A0A0C1ZKS1</accession>
<dbReference type="RefSeq" id="WP_020194050.1">
    <property type="nucleotide sequence ID" value="NZ_BAOH01000003.1"/>
</dbReference>
<dbReference type="PATRIC" id="fig|1229493.5.peg.549"/>
<sequence length="731" mass="82327">MTGNSMNGTHSTHPSSNHVELIRFGHHFRTLQKYWLSILAFTIIFSLTCTWYIYSKKSVYQATATLLIQEEQKSALSIEEVYGVDTTKKEYFQTQIAILKSNHIADKVITQLNLTKHPEFTSASGLKQKIDEVKAIPFVQDLLHVAPNPKETSQHTKPYYQALQTFKRKLEIEPVRNTQLVRIRFRSTDPQLATTIANAVGQAYIDANFEAKLVVTQNAATWLTNNSQKLEERLRASEQALQDFLMQEGLIDINGIDDIYANELEELNRKLNAAVNKRIEAQTLIELLKRKSSQDLDSLLSIDEFANQAQIRDLKLSEAQAAKNVSELSQRYGPKHDRMIQAKAQLASIQARTQRLIREISFSKQQDLLAAKSQEDLLRAELDSKKSDFQMLGSQKARYEQLKREVESNKDLYEAFLNREKETNATSDYKNVTARFTDPAIVPLFPIAPQRMKLVLIATLFGFAIACALVIILETLREVIRISSDVQDKLGVTCLGTIPKVKKRSLKQGGVTYSAYLDQDEKLFSEACRSVRTSLLLRLTNTRQKVLPFTSAIPEEGKTSTSINMAVSFSTMEKVLLIDCDLRRPSLAKRFNLPESNPGLTNILTMDTPLSECIVRSDEANLDVLPAGIIPPNPQELLASERFEKLLEYLKSKYDRIIIDTPPLLSVSDALILGQKANGLITVIRSESTKASLVNVALSKQIQHSIPSLGVLITQAKSKEGEALYVQKYAY</sequence>
<feature type="domain" description="Polysaccharide chain length determinant N-terminal" evidence="18">
    <location>
        <begin position="28"/>
        <end position="112"/>
    </location>
</feature>
<dbReference type="Pfam" id="PF02706">
    <property type="entry name" value="Wzz"/>
    <property type="match status" value="1"/>
</dbReference>
<feature type="domain" description="AAA" evidence="19">
    <location>
        <begin position="557"/>
        <end position="684"/>
    </location>
</feature>
<evidence type="ECO:0000256" key="17">
    <source>
        <dbReference type="SAM" id="Phobius"/>
    </source>
</evidence>
<evidence type="ECO:0000256" key="2">
    <source>
        <dbReference type="ARBA" id="ARBA00007316"/>
    </source>
</evidence>
<evidence type="ECO:0000313" key="21">
    <source>
        <dbReference type="EMBL" id="KIF53771.1"/>
    </source>
</evidence>
<dbReference type="GO" id="GO:0004715">
    <property type="term" value="F:non-membrane spanning protein tyrosine kinase activity"/>
    <property type="evidence" value="ECO:0007669"/>
    <property type="project" value="UniProtKB-EC"/>
</dbReference>
<dbReference type="Pfam" id="PF13614">
    <property type="entry name" value="AAA_31"/>
    <property type="match status" value="1"/>
</dbReference>
<keyword evidence="14" id="KW-0829">Tyrosine-protein kinase</keyword>
<dbReference type="SUPFAM" id="SSF52540">
    <property type="entry name" value="P-loop containing nucleoside triphosphate hydrolases"/>
    <property type="match status" value="1"/>
</dbReference>
<evidence type="ECO:0000256" key="1">
    <source>
        <dbReference type="ARBA" id="ARBA00004429"/>
    </source>
</evidence>
<dbReference type="EMBL" id="JPRD01000012">
    <property type="protein sequence ID" value="KIF53771.1"/>
    <property type="molecule type" value="Genomic_DNA"/>
</dbReference>
<proteinExistence type="inferred from homology"/>
<evidence type="ECO:0000256" key="10">
    <source>
        <dbReference type="ARBA" id="ARBA00022777"/>
    </source>
</evidence>
<protein>
    <recommendedName>
        <fullName evidence="4">non-specific protein-tyrosine kinase</fullName>
        <ecNumber evidence="4">2.7.10.2</ecNumber>
    </recommendedName>
</protein>
<evidence type="ECO:0000256" key="12">
    <source>
        <dbReference type="ARBA" id="ARBA00022989"/>
    </source>
</evidence>
<keyword evidence="7" id="KW-0808">Transferase</keyword>
<evidence type="ECO:0000259" key="20">
    <source>
        <dbReference type="Pfam" id="PF13807"/>
    </source>
</evidence>
<dbReference type="InterPro" id="IPR025669">
    <property type="entry name" value="AAA_dom"/>
</dbReference>
<comment type="catalytic activity">
    <reaction evidence="15">
        <text>L-tyrosyl-[protein] + ATP = O-phospho-L-tyrosyl-[protein] + ADP + H(+)</text>
        <dbReference type="Rhea" id="RHEA:10596"/>
        <dbReference type="Rhea" id="RHEA-COMP:10136"/>
        <dbReference type="Rhea" id="RHEA-COMP:20101"/>
        <dbReference type="ChEBI" id="CHEBI:15378"/>
        <dbReference type="ChEBI" id="CHEBI:30616"/>
        <dbReference type="ChEBI" id="CHEBI:46858"/>
        <dbReference type="ChEBI" id="CHEBI:61978"/>
        <dbReference type="ChEBI" id="CHEBI:456216"/>
        <dbReference type="EC" id="2.7.10.2"/>
    </reaction>
</comment>
<keyword evidence="10" id="KW-0418">Kinase</keyword>
<evidence type="ECO:0000256" key="3">
    <source>
        <dbReference type="ARBA" id="ARBA00008883"/>
    </source>
</evidence>
<evidence type="ECO:0000256" key="7">
    <source>
        <dbReference type="ARBA" id="ARBA00022679"/>
    </source>
</evidence>
<keyword evidence="8 17" id="KW-0812">Transmembrane</keyword>
<comment type="subcellular location">
    <subcellularLocation>
        <location evidence="1">Cell inner membrane</location>
        <topology evidence="1">Multi-pass membrane protein</topology>
    </subcellularLocation>
</comment>
<comment type="similarity">
    <text evidence="3">Belongs to the etk/wzc family.</text>
</comment>
<dbReference type="InterPro" id="IPR005702">
    <property type="entry name" value="Wzc-like_C"/>
</dbReference>
<organism evidence="21 22">
    <name type="scientific">Vibrio owensii CAIM 1854 = LMG 25443</name>
    <dbReference type="NCBI Taxonomy" id="1229493"/>
    <lineage>
        <taxon>Bacteria</taxon>
        <taxon>Pseudomonadati</taxon>
        <taxon>Pseudomonadota</taxon>
        <taxon>Gammaproteobacteria</taxon>
        <taxon>Vibrionales</taxon>
        <taxon>Vibrionaceae</taxon>
        <taxon>Vibrio</taxon>
    </lineage>
</organism>
<dbReference type="Pfam" id="PF13807">
    <property type="entry name" value="GNVR"/>
    <property type="match status" value="1"/>
</dbReference>
<feature type="transmembrane region" description="Helical" evidence="17">
    <location>
        <begin position="454"/>
        <end position="473"/>
    </location>
</feature>
<gene>
    <name evidence="21" type="ORF">H735_07320</name>
</gene>
<reference evidence="21 22" key="1">
    <citation type="submission" date="2014-07" db="EMBL/GenBank/DDBJ databases">
        <title>Unique and conserved regions in Vibrio harveyi and related species in comparison with the shrimp pathogen Vibrio harveyi CAIM 1792.</title>
        <authorList>
            <person name="Espinoza-Valles I."/>
            <person name="Vora G."/>
            <person name="Leekitcharoenphon P."/>
            <person name="Ussery D."/>
            <person name="Hoj L."/>
            <person name="Gomez-Gil B."/>
        </authorList>
    </citation>
    <scope>NUCLEOTIDE SEQUENCE [LARGE SCALE GENOMIC DNA]</scope>
    <source>
        <strain evidence="22">CAIM 1854 / LMG 25443</strain>
    </source>
</reference>
<dbReference type="InterPro" id="IPR003856">
    <property type="entry name" value="LPS_length_determ_N"/>
</dbReference>
<keyword evidence="6" id="KW-0997">Cell inner membrane</keyword>
<keyword evidence="11" id="KW-0067">ATP-binding</keyword>
<evidence type="ECO:0000256" key="8">
    <source>
        <dbReference type="ARBA" id="ARBA00022692"/>
    </source>
</evidence>
<dbReference type="NCBIfam" id="TIGR01007">
    <property type="entry name" value="eps_fam"/>
    <property type="match status" value="1"/>
</dbReference>
<name>A0A0C1ZKS1_9VIBR</name>
<evidence type="ECO:0000256" key="6">
    <source>
        <dbReference type="ARBA" id="ARBA00022519"/>
    </source>
</evidence>
<keyword evidence="12 17" id="KW-1133">Transmembrane helix</keyword>
<keyword evidence="13 17" id="KW-0472">Membrane</keyword>
<evidence type="ECO:0000256" key="13">
    <source>
        <dbReference type="ARBA" id="ARBA00023136"/>
    </source>
</evidence>
<dbReference type="Proteomes" id="UP000031586">
    <property type="component" value="Unassembled WGS sequence"/>
</dbReference>
<evidence type="ECO:0000256" key="4">
    <source>
        <dbReference type="ARBA" id="ARBA00011903"/>
    </source>
</evidence>
<feature type="coiled-coil region" evidence="16">
    <location>
        <begin position="227"/>
        <end position="284"/>
    </location>
</feature>
<dbReference type="CDD" id="cd05387">
    <property type="entry name" value="BY-kinase"/>
    <property type="match status" value="1"/>
</dbReference>
<evidence type="ECO:0000256" key="11">
    <source>
        <dbReference type="ARBA" id="ARBA00022840"/>
    </source>
</evidence>
<evidence type="ECO:0000256" key="14">
    <source>
        <dbReference type="ARBA" id="ARBA00023137"/>
    </source>
</evidence>
<dbReference type="AlphaFoldDB" id="A0A0C1ZKS1"/>
<evidence type="ECO:0000259" key="19">
    <source>
        <dbReference type="Pfam" id="PF13614"/>
    </source>
</evidence>
<keyword evidence="16" id="KW-0175">Coiled coil</keyword>
<evidence type="ECO:0000256" key="15">
    <source>
        <dbReference type="ARBA" id="ARBA00051245"/>
    </source>
</evidence>
<keyword evidence="9" id="KW-0547">Nucleotide-binding</keyword>
<dbReference type="InterPro" id="IPR032807">
    <property type="entry name" value="GNVR"/>
</dbReference>
<dbReference type="PANTHER" id="PTHR32309:SF13">
    <property type="entry name" value="FERRIC ENTEROBACTIN TRANSPORT PROTEIN FEPE"/>
    <property type="match status" value="1"/>
</dbReference>
<dbReference type="GO" id="GO:0005524">
    <property type="term" value="F:ATP binding"/>
    <property type="evidence" value="ECO:0007669"/>
    <property type="project" value="UniProtKB-KW"/>
</dbReference>
<keyword evidence="5" id="KW-1003">Cell membrane</keyword>
<evidence type="ECO:0000313" key="22">
    <source>
        <dbReference type="Proteomes" id="UP000031586"/>
    </source>
</evidence>
<evidence type="ECO:0000256" key="16">
    <source>
        <dbReference type="SAM" id="Coils"/>
    </source>
</evidence>
<dbReference type="PANTHER" id="PTHR32309">
    <property type="entry name" value="TYROSINE-PROTEIN KINASE"/>
    <property type="match status" value="1"/>
</dbReference>
<comment type="caution">
    <text evidence="21">The sequence shown here is derived from an EMBL/GenBank/DDBJ whole genome shotgun (WGS) entry which is preliminary data.</text>
</comment>
<dbReference type="GO" id="GO:0005886">
    <property type="term" value="C:plasma membrane"/>
    <property type="evidence" value="ECO:0007669"/>
    <property type="project" value="UniProtKB-SubCell"/>
</dbReference>
<evidence type="ECO:0000256" key="5">
    <source>
        <dbReference type="ARBA" id="ARBA00022475"/>
    </source>
</evidence>
<dbReference type="InterPro" id="IPR050445">
    <property type="entry name" value="Bact_polysacc_biosynth/exp"/>
</dbReference>
<dbReference type="EC" id="2.7.10.2" evidence="4"/>
<feature type="domain" description="Tyrosine-protein kinase G-rich" evidence="20">
    <location>
        <begin position="401"/>
        <end position="472"/>
    </location>
</feature>